<feature type="compositionally biased region" description="Acidic residues" evidence="1">
    <location>
        <begin position="70"/>
        <end position="87"/>
    </location>
</feature>
<evidence type="ECO:0000256" key="2">
    <source>
        <dbReference type="SAM" id="SignalP"/>
    </source>
</evidence>
<accession>A0AAN7QIR2</accession>
<sequence>MKIKIAVFLSLACLLAVCYARPAEDYDYEEAPVAAAPKPAPRTSLLNRRNHLNRAPGPKTTSTTTPPPPAEEEDSVDEEEEPIEEVQPETSSTTEAGRRLKGGVVRPFRSNQDLLETLKKRREQAVINKTHAKTPSESHDSDAAPVEHEKQFSKPRPSNGRGRYNKKENAVISDEEPSSTAASRPSGRRFRN</sequence>
<evidence type="ECO:0000256" key="1">
    <source>
        <dbReference type="SAM" id="MobiDB-lite"/>
    </source>
</evidence>
<evidence type="ECO:0000313" key="3">
    <source>
        <dbReference type="EMBL" id="KAK4879858.1"/>
    </source>
</evidence>
<keyword evidence="2" id="KW-0732">Signal</keyword>
<feature type="signal peptide" evidence="2">
    <location>
        <begin position="1"/>
        <end position="20"/>
    </location>
</feature>
<feature type="chain" id="PRO_5042986433" evidence="2">
    <location>
        <begin position="21"/>
        <end position="192"/>
    </location>
</feature>
<gene>
    <name evidence="3" type="ORF">RN001_008004</name>
</gene>
<comment type="caution">
    <text evidence="3">The sequence shown here is derived from an EMBL/GenBank/DDBJ whole genome shotgun (WGS) entry which is preliminary data.</text>
</comment>
<dbReference type="Proteomes" id="UP001353858">
    <property type="component" value="Unassembled WGS sequence"/>
</dbReference>
<dbReference type="AlphaFoldDB" id="A0AAN7QIR2"/>
<reference evidence="4" key="1">
    <citation type="submission" date="2023-01" db="EMBL/GenBank/DDBJ databases">
        <title>Key to firefly adult light organ development and bioluminescence: homeobox transcription factors regulate luciferase expression and transportation to peroxisome.</title>
        <authorList>
            <person name="Fu X."/>
        </authorList>
    </citation>
    <scope>NUCLEOTIDE SEQUENCE [LARGE SCALE GENOMIC DNA]</scope>
</reference>
<dbReference type="EMBL" id="JARPUR010000003">
    <property type="protein sequence ID" value="KAK4879858.1"/>
    <property type="molecule type" value="Genomic_DNA"/>
</dbReference>
<keyword evidence="4" id="KW-1185">Reference proteome</keyword>
<name>A0AAN7QIR2_9COLE</name>
<evidence type="ECO:0000313" key="4">
    <source>
        <dbReference type="Proteomes" id="UP001353858"/>
    </source>
</evidence>
<feature type="compositionally biased region" description="Basic and acidic residues" evidence="1">
    <location>
        <begin position="134"/>
        <end position="152"/>
    </location>
</feature>
<organism evidence="3 4">
    <name type="scientific">Aquatica leii</name>
    <dbReference type="NCBI Taxonomy" id="1421715"/>
    <lineage>
        <taxon>Eukaryota</taxon>
        <taxon>Metazoa</taxon>
        <taxon>Ecdysozoa</taxon>
        <taxon>Arthropoda</taxon>
        <taxon>Hexapoda</taxon>
        <taxon>Insecta</taxon>
        <taxon>Pterygota</taxon>
        <taxon>Neoptera</taxon>
        <taxon>Endopterygota</taxon>
        <taxon>Coleoptera</taxon>
        <taxon>Polyphaga</taxon>
        <taxon>Elateriformia</taxon>
        <taxon>Elateroidea</taxon>
        <taxon>Lampyridae</taxon>
        <taxon>Luciolinae</taxon>
        <taxon>Aquatica</taxon>
    </lineage>
</organism>
<proteinExistence type="predicted"/>
<protein>
    <submittedName>
        <fullName evidence="3">Uncharacterized protein</fullName>
    </submittedName>
</protein>
<feature type="region of interest" description="Disordered" evidence="1">
    <location>
        <begin position="32"/>
        <end position="192"/>
    </location>
</feature>